<accession>A0A1M7YBX2</accession>
<evidence type="ECO:0008006" key="3">
    <source>
        <dbReference type="Google" id="ProtNLM"/>
    </source>
</evidence>
<evidence type="ECO:0000313" key="2">
    <source>
        <dbReference type="Proteomes" id="UP000184612"/>
    </source>
</evidence>
<reference evidence="1 2" key="1">
    <citation type="submission" date="2016-12" db="EMBL/GenBank/DDBJ databases">
        <authorList>
            <person name="Song W.-J."/>
            <person name="Kurnit D.M."/>
        </authorList>
    </citation>
    <scope>NUCLEOTIDE SEQUENCE [LARGE SCALE GENOMIC DNA]</scope>
    <source>
        <strain evidence="1 2">DSM 12503</strain>
    </source>
</reference>
<evidence type="ECO:0000313" key="1">
    <source>
        <dbReference type="EMBL" id="SHO50069.1"/>
    </source>
</evidence>
<dbReference type="Proteomes" id="UP000184612">
    <property type="component" value="Unassembled WGS sequence"/>
</dbReference>
<dbReference type="OrthoDB" id="9814992at2"/>
<dbReference type="STRING" id="1121345.SAMN02745217_02569"/>
<dbReference type="AlphaFoldDB" id="A0A1M7YBX2"/>
<dbReference type="EMBL" id="FRFD01000007">
    <property type="protein sequence ID" value="SHO50069.1"/>
    <property type="molecule type" value="Genomic_DNA"/>
</dbReference>
<gene>
    <name evidence="1" type="ORF">SAMN02745217_02569</name>
</gene>
<proteinExistence type="predicted"/>
<dbReference type="InterPro" id="IPR006498">
    <property type="entry name" value="Tail_tube"/>
</dbReference>
<protein>
    <recommendedName>
        <fullName evidence="3">Phage tail tube protein FII</fullName>
    </recommendedName>
</protein>
<sequence length="171" mass="18821">MGFKIPTVLNNFNTYGAGRKYVGVSSEVALPSFENMTETIDGAGIAGEIEEAIEGAFGSLETETTFQNISREYFDFVTQTGNITYRGSMQVLNTSTQTNDCEGLVVTTRGKVKSFELGSLKKGGKGEPKVVREVTYIKITIGGENVLELDKFNMIWKLNGVDRLQKIRSQI</sequence>
<dbReference type="Pfam" id="PF04985">
    <property type="entry name" value="Phage_tube"/>
    <property type="match status" value="1"/>
</dbReference>
<organism evidence="1 2">
    <name type="scientific">Anaerocolumna xylanovorans DSM 12503</name>
    <dbReference type="NCBI Taxonomy" id="1121345"/>
    <lineage>
        <taxon>Bacteria</taxon>
        <taxon>Bacillati</taxon>
        <taxon>Bacillota</taxon>
        <taxon>Clostridia</taxon>
        <taxon>Lachnospirales</taxon>
        <taxon>Lachnospiraceae</taxon>
        <taxon>Anaerocolumna</taxon>
    </lineage>
</organism>
<dbReference type="RefSeq" id="WP_073589257.1">
    <property type="nucleotide sequence ID" value="NZ_FRFD01000007.1"/>
</dbReference>
<keyword evidence="2" id="KW-1185">Reference proteome</keyword>
<name>A0A1M7YBX2_9FIRM</name>